<keyword evidence="4 5" id="KW-0472">Membrane</keyword>
<reference evidence="7 8" key="1">
    <citation type="journal article" date="2018" name="Sci. Rep.">
        <title>Genomic signatures of local adaptation to the degree of environmental predictability in rotifers.</title>
        <authorList>
            <person name="Franch-Gras L."/>
            <person name="Hahn C."/>
            <person name="Garcia-Roger E.M."/>
            <person name="Carmona M.J."/>
            <person name="Serra M."/>
            <person name="Gomez A."/>
        </authorList>
    </citation>
    <scope>NUCLEOTIDE SEQUENCE [LARGE SCALE GENOMIC DNA]</scope>
    <source>
        <strain evidence="7">HYR1</strain>
    </source>
</reference>
<dbReference type="EMBL" id="REGN01001117">
    <property type="protein sequence ID" value="RNA36854.1"/>
    <property type="molecule type" value="Genomic_DNA"/>
</dbReference>
<accession>A0A3M7SLX8</accession>
<evidence type="ECO:0000256" key="3">
    <source>
        <dbReference type="ARBA" id="ARBA00022989"/>
    </source>
</evidence>
<dbReference type="PANTHER" id="PTHR46641:SF2">
    <property type="entry name" value="FMRFAMIDE RECEPTOR"/>
    <property type="match status" value="1"/>
</dbReference>
<dbReference type="Proteomes" id="UP000276133">
    <property type="component" value="Unassembled WGS sequence"/>
</dbReference>
<dbReference type="OrthoDB" id="10390930at2759"/>
<protein>
    <recommendedName>
        <fullName evidence="6">G-protein coupled receptors family 1 profile domain-containing protein</fullName>
    </recommendedName>
</protein>
<keyword evidence="3 5" id="KW-1133">Transmembrane helix</keyword>
<name>A0A3M7SLX8_BRAPC</name>
<evidence type="ECO:0000256" key="1">
    <source>
        <dbReference type="ARBA" id="ARBA00004370"/>
    </source>
</evidence>
<evidence type="ECO:0000313" key="8">
    <source>
        <dbReference type="Proteomes" id="UP000276133"/>
    </source>
</evidence>
<feature type="transmembrane region" description="Helical" evidence="5">
    <location>
        <begin position="48"/>
        <end position="65"/>
    </location>
</feature>
<gene>
    <name evidence="7" type="ORF">BpHYR1_025930</name>
</gene>
<evidence type="ECO:0000256" key="4">
    <source>
        <dbReference type="ARBA" id="ARBA00023136"/>
    </source>
</evidence>
<feature type="transmembrane region" description="Helical" evidence="5">
    <location>
        <begin position="459"/>
        <end position="479"/>
    </location>
</feature>
<feature type="transmembrane region" description="Helical" evidence="5">
    <location>
        <begin position="164"/>
        <end position="183"/>
    </location>
</feature>
<dbReference type="GO" id="GO:0016020">
    <property type="term" value="C:membrane"/>
    <property type="evidence" value="ECO:0007669"/>
    <property type="project" value="UniProtKB-SubCell"/>
</dbReference>
<sequence length="542" mass="64453">MLNSSKLIEASLLPHSSGLVYFFNRSDRYHILELLSPLRTKLEKTIPIFHYMGLLTNLVCFLVLMQNQMINRKSIFYLVFLAFSDFMYNFLSELPNFLILIRLSEFNIYKRSNLSCFFYDYGPSMFHFFSVLLTLFVTAERFNHIYNPLKFNRAFFVNNKKHKLLIGLSLLAMSCVLALPRGFLMVYNSKQNECDARHSLTKSLFNTTWTYYNIYFTFTEPILIWFIPGILISCMNFYSKQINTYRFITSLNSKLEPKSQPRHNSAHKPYEQIIPIQEAKVNRLNNHRFLNDFFGCSPKNVNSQSASDEFEMENMFFRRKQQLYQRKEEKKKSASNSPLLVLGSDYSINVRQKYDDCRNFKSLTMVPLMADRSSMSNKRRSVILNLNRNTSKISANQISHYITIIILGFYLIFSTIPYAILLSLQNNSTLYLNYELRSMEDYLSNKKWLNYGLYRECVVVAKLFFVSNHCFNFFLYFLFNRLFRITLIQLFCLGQLALDENQTTKLYWLTQMFIWLCEIKNLRCFRLKIKKNLKYYELKAFD</sequence>
<feature type="transmembrane region" description="Helical" evidence="5">
    <location>
        <begin position="398"/>
        <end position="421"/>
    </location>
</feature>
<dbReference type="Gene3D" id="1.20.1070.10">
    <property type="entry name" value="Rhodopsin 7-helix transmembrane proteins"/>
    <property type="match status" value="2"/>
</dbReference>
<dbReference type="InterPro" id="IPR052954">
    <property type="entry name" value="GPCR-Ligand_Int"/>
</dbReference>
<dbReference type="AlphaFoldDB" id="A0A3M7SLX8"/>
<feature type="transmembrane region" description="Helical" evidence="5">
    <location>
        <begin position="214"/>
        <end position="238"/>
    </location>
</feature>
<dbReference type="PROSITE" id="PS50262">
    <property type="entry name" value="G_PROTEIN_RECEP_F1_2"/>
    <property type="match status" value="1"/>
</dbReference>
<proteinExistence type="predicted"/>
<comment type="caution">
    <text evidence="7">The sequence shown here is derived from an EMBL/GenBank/DDBJ whole genome shotgun (WGS) entry which is preliminary data.</text>
</comment>
<keyword evidence="8" id="KW-1185">Reference proteome</keyword>
<keyword evidence="2 5" id="KW-0812">Transmembrane</keyword>
<feature type="transmembrane region" description="Helical" evidence="5">
    <location>
        <begin position="77"/>
        <end position="101"/>
    </location>
</feature>
<evidence type="ECO:0000256" key="2">
    <source>
        <dbReference type="ARBA" id="ARBA00022692"/>
    </source>
</evidence>
<feature type="transmembrane region" description="Helical" evidence="5">
    <location>
        <begin position="121"/>
        <end position="143"/>
    </location>
</feature>
<evidence type="ECO:0000313" key="7">
    <source>
        <dbReference type="EMBL" id="RNA36854.1"/>
    </source>
</evidence>
<feature type="domain" description="G-protein coupled receptors family 1 profile" evidence="6">
    <location>
        <begin position="56"/>
        <end position="476"/>
    </location>
</feature>
<organism evidence="7 8">
    <name type="scientific">Brachionus plicatilis</name>
    <name type="common">Marine rotifer</name>
    <name type="synonym">Brachionus muelleri</name>
    <dbReference type="NCBI Taxonomy" id="10195"/>
    <lineage>
        <taxon>Eukaryota</taxon>
        <taxon>Metazoa</taxon>
        <taxon>Spiralia</taxon>
        <taxon>Gnathifera</taxon>
        <taxon>Rotifera</taxon>
        <taxon>Eurotatoria</taxon>
        <taxon>Monogononta</taxon>
        <taxon>Pseudotrocha</taxon>
        <taxon>Ploima</taxon>
        <taxon>Brachionidae</taxon>
        <taxon>Brachionus</taxon>
    </lineage>
</organism>
<evidence type="ECO:0000256" key="5">
    <source>
        <dbReference type="SAM" id="Phobius"/>
    </source>
</evidence>
<dbReference type="InterPro" id="IPR017452">
    <property type="entry name" value="GPCR_Rhodpsn_7TM"/>
</dbReference>
<evidence type="ECO:0000259" key="6">
    <source>
        <dbReference type="PROSITE" id="PS50262"/>
    </source>
</evidence>
<dbReference type="PANTHER" id="PTHR46641">
    <property type="entry name" value="FMRFAMIDE RECEPTOR-RELATED"/>
    <property type="match status" value="1"/>
</dbReference>
<comment type="subcellular location">
    <subcellularLocation>
        <location evidence="1">Membrane</location>
    </subcellularLocation>
</comment>
<dbReference type="SUPFAM" id="SSF81321">
    <property type="entry name" value="Family A G protein-coupled receptor-like"/>
    <property type="match status" value="1"/>
</dbReference>